<protein>
    <submittedName>
        <fullName evidence="3">Uncharacterized protein</fullName>
    </submittedName>
</protein>
<accession>A0A0P1B945</accession>
<feature type="compositionally biased region" description="Low complexity" evidence="2">
    <location>
        <begin position="14"/>
        <end position="24"/>
    </location>
</feature>
<evidence type="ECO:0000313" key="4">
    <source>
        <dbReference type="Proteomes" id="UP000054845"/>
    </source>
</evidence>
<proteinExistence type="predicted"/>
<keyword evidence="4" id="KW-1185">Reference proteome</keyword>
<feature type="coiled-coil region" evidence="1">
    <location>
        <begin position="129"/>
        <end position="173"/>
    </location>
</feature>
<name>A0A0P1B945_9BASI</name>
<dbReference type="Proteomes" id="UP000054845">
    <property type="component" value="Unassembled WGS sequence"/>
</dbReference>
<feature type="region of interest" description="Disordered" evidence="2">
    <location>
        <begin position="1"/>
        <end position="38"/>
    </location>
</feature>
<reference evidence="3 4" key="1">
    <citation type="submission" date="2014-09" db="EMBL/GenBank/DDBJ databases">
        <authorList>
            <person name="Magalhaes I.L.F."/>
            <person name="Oliveira U."/>
            <person name="Santos F.R."/>
            <person name="Vidigal T.H.D.A."/>
            <person name="Brescovit A.D."/>
            <person name="Santos A.J."/>
        </authorList>
    </citation>
    <scope>NUCLEOTIDE SEQUENCE [LARGE SCALE GENOMIC DNA]</scope>
</reference>
<dbReference type="AlphaFoldDB" id="A0A0P1B945"/>
<dbReference type="OrthoDB" id="10390097at2759"/>
<dbReference type="EMBL" id="CCYA01000118">
    <property type="protein sequence ID" value="CEH12065.1"/>
    <property type="molecule type" value="Genomic_DNA"/>
</dbReference>
<sequence>MGQLISQSAGLPHSAAIQQQAAQSEADDQPGGANTSTSTAALSYLLPPPRANSNAAFWQLEKDTKALPKVYLEQFVLKPGSTDGNSLYARSKRSRLPKTAINSAHGRELRGLQELEAGNLTDLEQLLSHKKMQNACEALAKSLAELELDTRSRRQAQKDLASLQDKLGYLRAQAYIRISTASDWVLLHRQRVEATSQGPEAAPTETALRDLNGRLAKYVVNHDVGLSSDSWLDIGTPTI</sequence>
<evidence type="ECO:0000313" key="3">
    <source>
        <dbReference type="EMBL" id="CEH12065.1"/>
    </source>
</evidence>
<evidence type="ECO:0000256" key="1">
    <source>
        <dbReference type="SAM" id="Coils"/>
    </source>
</evidence>
<evidence type="ECO:0000256" key="2">
    <source>
        <dbReference type="SAM" id="MobiDB-lite"/>
    </source>
</evidence>
<organism evidence="3 4">
    <name type="scientific">Ceraceosorus bombacis</name>
    <dbReference type="NCBI Taxonomy" id="401625"/>
    <lineage>
        <taxon>Eukaryota</taxon>
        <taxon>Fungi</taxon>
        <taxon>Dikarya</taxon>
        <taxon>Basidiomycota</taxon>
        <taxon>Ustilaginomycotina</taxon>
        <taxon>Exobasidiomycetes</taxon>
        <taxon>Ceraceosorales</taxon>
        <taxon>Ceraceosoraceae</taxon>
        <taxon>Ceraceosorus</taxon>
    </lineage>
</organism>
<keyword evidence="1" id="KW-0175">Coiled coil</keyword>